<dbReference type="AlphaFoldDB" id="A0A1E5PLZ5"/>
<evidence type="ECO:0000313" key="2">
    <source>
        <dbReference type="Proteomes" id="UP000095705"/>
    </source>
</evidence>
<name>A0A1E5PLZ5_9ACTN</name>
<dbReference type="STRING" id="36818.BGK67_03515"/>
<organism evidence="1 2">
    <name type="scientific">Streptomyces subrutilus</name>
    <dbReference type="NCBI Taxonomy" id="36818"/>
    <lineage>
        <taxon>Bacteria</taxon>
        <taxon>Bacillati</taxon>
        <taxon>Actinomycetota</taxon>
        <taxon>Actinomycetes</taxon>
        <taxon>Kitasatosporales</taxon>
        <taxon>Streptomycetaceae</taxon>
        <taxon>Streptomyces</taxon>
    </lineage>
</organism>
<proteinExistence type="predicted"/>
<evidence type="ECO:0000313" key="1">
    <source>
        <dbReference type="EMBL" id="OEJ30544.1"/>
    </source>
</evidence>
<sequence length="175" mass="19102">MRGTVNDNVERAPIEDTRFGGITVRQDGQDRLQVEGEAIPRVVLERDPAAEADPHIAIGTRDPAALRLRIDGREARLRPGKGRLSRRSYRVDVRHDGADYRLVPDSVPSSRLTRDGVHLGDFSCDGDETVIAEWQEGVETRPADAAIGYALASAFGTGGQPMWMMIVDGVTDALP</sequence>
<gene>
    <name evidence="1" type="ORF">BGK67_03515</name>
</gene>
<dbReference type="EMBL" id="MEHK01000001">
    <property type="protein sequence ID" value="OEJ30544.1"/>
    <property type="molecule type" value="Genomic_DNA"/>
</dbReference>
<comment type="caution">
    <text evidence="1">The sequence shown here is derived from an EMBL/GenBank/DDBJ whole genome shotgun (WGS) entry which is preliminary data.</text>
</comment>
<accession>A0A1E5PLZ5</accession>
<reference evidence="1 2" key="1">
    <citation type="submission" date="2016-08" db="EMBL/GenBank/DDBJ databases">
        <title>The complete genome of Streptomyces subrutilus 10-1-1.</title>
        <authorList>
            <person name="Chen X."/>
        </authorList>
    </citation>
    <scope>NUCLEOTIDE SEQUENCE [LARGE SCALE GENOMIC DNA]</scope>
    <source>
        <strain evidence="1 2">10-1-1</strain>
    </source>
</reference>
<protein>
    <submittedName>
        <fullName evidence="1">Uncharacterized protein</fullName>
    </submittedName>
</protein>
<dbReference type="Proteomes" id="UP000095705">
    <property type="component" value="Unassembled WGS sequence"/>
</dbReference>
<keyword evidence="2" id="KW-1185">Reference proteome</keyword>